<feature type="chain" id="PRO_5045428329" description="SLH domain-containing protein" evidence="1">
    <location>
        <begin position="24"/>
        <end position="439"/>
    </location>
</feature>
<gene>
    <name evidence="3" type="ORF">SPSIL_043090</name>
</gene>
<keyword evidence="4" id="KW-1185">Reference proteome</keyword>
<sequence>MKRQTAMALAAVFAMSVAGTALAAPANPFVDVPAKHWAYDSINKLAQAGVISGYGDGTYKGDRTLTRYEIATIVAKAMANSDKADAASQKEIEALKAEFGAELNNLGVRVDNLEKNASKVKFTGEIRSRYNYQDRNDNETFDGTNERTRLRLYMDAPIDQNVAFHGRYEAESDWGSSTGSESKLDQAYITGKLGEIGYSFGRQPVWLGQGMIADVTGNNDGLFLSGGKDVKVTVGAFKRNVSGYGTAEDWDMTAAEYAAVTNSVENNFYAANIDAKLNKNLNLSLSYLADKDSNIYNTTSAGLKYTGINNFTISGEYGQNDSDLRDGDKAKAWMGKIQYAGAKKEKVGSLGVWVGYRNADVGFDPAQLTTLDSGIINDTSFGYLDNVKGAEFGVEYTVFRNGIFTVQYNDLELKDIIATTGNGTNKDKKNLFAQLTYTF</sequence>
<dbReference type="RefSeq" id="WP_094603893.1">
    <property type="nucleotide sequence ID" value="NZ_CP155573.1"/>
</dbReference>
<evidence type="ECO:0000313" key="4">
    <source>
        <dbReference type="Proteomes" id="UP000216752"/>
    </source>
</evidence>
<dbReference type="PANTHER" id="PTHR43308:SF1">
    <property type="entry name" value="OUTER MEMBRANE PROTEIN ALPHA"/>
    <property type="match status" value="1"/>
</dbReference>
<dbReference type="PROSITE" id="PS51272">
    <property type="entry name" value="SLH"/>
    <property type="match status" value="1"/>
</dbReference>
<accession>A0ABZ3IR16</accession>
<dbReference type="InterPro" id="IPR051465">
    <property type="entry name" value="Cell_Envelope_Struct_Comp"/>
</dbReference>
<dbReference type="PANTHER" id="PTHR43308">
    <property type="entry name" value="OUTER MEMBRANE PROTEIN ALPHA-RELATED"/>
    <property type="match status" value="1"/>
</dbReference>
<name>A0ABZ3IR16_9FIRM</name>
<organism evidence="3 4">
    <name type="scientific">Sporomusa silvacetica DSM 10669</name>
    <dbReference type="NCBI Taxonomy" id="1123289"/>
    <lineage>
        <taxon>Bacteria</taxon>
        <taxon>Bacillati</taxon>
        <taxon>Bacillota</taxon>
        <taxon>Negativicutes</taxon>
        <taxon>Selenomonadales</taxon>
        <taxon>Sporomusaceae</taxon>
        <taxon>Sporomusa</taxon>
    </lineage>
</organism>
<dbReference type="InterPro" id="IPR001119">
    <property type="entry name" value="SLH_dom"/>
</dbReference>
<dbReference type="Gene3D" id="2.40.160.130">
    <property type="entry name" value="Capsule assembly protein Wzi"/>
    <property type="match status" value="1"/>
</dbReference>
<evidence type="ECO:0000256" key="1">
    <source>
        <dbReference type="SAM" id="SignalP"/>
    </source>
</evidence>
<dbReference type="Proteomes" id="UP000216752">
    <property type="component" value="Chromosome"/>
</dbReference>
<dbReference type="EMBL" id="CP155573">
    <property type="protein sequence ID" value="XFO68089.1"/>
    <property type="molecule type" value="Genomic_DNA"/>
</dbReference>
<proteinExistence type="predicted"/>
<feature type="domain" description="SLH" evidence="2">
    <location>
        <begin position="25"/>
        <end position="88"/>
    </location>
</feature>
<reference evidence="3" key="1">
    <citation type="submission" date="2024-05" db="EMBL/GenBank/DDBJ databases">
        <title>Isolation and characterization of Sporomusa carbonis sp. nov., a carboxydotrophic hydrogenogen in the genus of Sporomusa isolated from a charcoal burning pile.</title>
        <authorList>
            <person name="Boeer T."/>
            <person name="Rosenbaum F."/>
            <person name="Eysell L."/>
            <person name="Mueller V."/>
            <person name="Daniel R."/>
            <person name="Poehlein A."/>
        </authorList>
    </citation>
    <scope>NUCLEOTIDE SEQUENCE [LARGE SCALE GENOMIC DNA]</scope>
    <source>
        <strain evidence="3">DSM 10669</strain>
    </source>
</reference>
<evidence type="ECO:0000259" key="2">
    <source>
        <dbReference type="PROSITE" id="PS51272"/>
    </source>
</evidence>
<feature type="signal peptide" evidence="1">
    <location>
        <begin position="1"/>
        <end position="23"/>
    </location>
</feature>
<dbReference type="Pfam" id="PF00395">
    <property type="entry name" value="SLH"/>
    <property type="match status" value="1"/>
</dbReference>
<evidence type="ECO:0000313" key="3">
    <source>
        <dbReference type="EMBL" id="XFO68089.1"/>
    </source>
</evidence>
<keyword evidence="1" id="KW-0732">Signal</keyword>
<dbReference type="SUPFAM" id="SSF56935">
    <property type="entry name" value="Porins"/>
    <property type="match status" value="1"/>
</dbReference>
<protein>
    <recommendedName>
        <fullName evidence="2">SLH domain-containing protein</fullName>
    </recommendedName>
</protein>
<dbReference type="InterPro" id="IPR038636">
    <property type="entry name" value="Wzi_sf"/>
</dbReference>